<dbReference type="GO" id="GO:0006622">
    <property type="term" value="P:protein targeting to lysosome"/>
    <property type="evidence" value="ECO:0007669"/>
    <property type="project" value="TreeGrafter"/>
</dbReference>
<organism evidence="8 9">
    <name type="scientific">Chanos chanos</name>
    <name type="common">Milkfish</name>
    <name type="synonym">Mugil chanos</name>
    <dbReference type="NCBI Taxonomy" id="29144"/>
    <lineage>
        <taxon>Eukaryota</taxon>
        <taxon>Metazoa</taxon>
        <taxon>Chordata</taxon>
        <taxon>Craniata</taxon>
        <taxon>Vertebrata</taxon>
        <taxon>Euteleostomi</taxon>
        <taxon>Actinopterygii</taxon>
        <taxon>Neopterygii</taxon>
        <taxon>Teleostei</taxon>
        <taxon>Ostariophysi</taxon>
        <taxon>Gonorynchiformes</taxon>
        <taxon>Chanidae</taxon>
        <taxon>Chanos</taxon>
    </lineage>
</organism>
<dbReference type="InterPro" id="IPR002159">
    <property type="entry name" value="CD36_fam"/>
</dbReference>
<dbReference type="GO" id="GO:0016020">
    <property type="term" value="C:membrane"/>
    <property type="evidence" value="ECO:0007669"/>
    <property type="project" value="UniProtKB-SubCell"/>
</dbReference>
<dbReference type="GO" id="GO:0006898">
    <property type="term" value="P:receptor-mediated endocytosis"/>
    <property type="evidence" value="ECO:0007669"/>
    <property type="project" value="TreeGrafter"/>
</dbReference>
<dbReference type="GO" id="GO:0005764">
    <property type="term" value="C:lysosome"/>
    <property type="evidence" value="ECO:0007669"/>
    <property type="project" value="InterPro"/>
</dbReference>
<evidence type="ECO:0000256" key="4">
    <source>
        <dbReference type="ARBA" id="ARBA00022989"/>
    </source>
</evidence>
<gene>
    <name evidence="9" type="primary">scarb2c</name>
</gene>
<feature type="transmembrane region" description="Helical" evidence="7">
    <location>
        <begin position="439"/>
        <end position="461"/>
    </location>
</feature>
<feature type="transmembrane region" description="Helical" evidence="7">
    <location>
        <begin position="7"/>
        <end position="31"/>
    </location>
</feature>
<dbReference type="CTD" id="337532"/>
<keyword evidence="8" id="KW-1185">Reference proteome</keyword>
<protein>
    <submittedName>
        <fullName evidence="9">Lysosome membrane protein 2c isoform X1</fullName>
    </submittedName>
</protein>
<accession>A0A6J2UVD4</accession>
<comment type="subcellular location">
    <subcellularLocation>
        <location evidence="1">Membrane</location>
    </subcellularLocation>
</comment>
<keyword evidence="3 7" id="KW-0812">Transmembrane</keyword>
<dbReference type="OrthoDB" id="18585at2759"/>
<dbReference type="RefSeq" id="XP_030623081.1">
    <property type="nucleotide sequence ID" value="XM_030767221.1"/>
</dbReference>
<sequence>MVTKSCCIYSTGVLSILILIAGIALVLSQVFPNILYNRIKQEIVLKNGTDAFEIWQDPPPPVYIQFYFFNLTNPDEVLAGERPAVLQLGPYTYREYRPMENVRFLENGTKVVAVNPKTYVFEPNMTNGSEDDLIRTANIPAMTVMEKFADHSFISRFISDYMKGVGIGLFVTYTVRDLLWGYQDPLLHALQTFDHSLDDNFGLFYKMNGTGDGEYVFFTGEDNYQDFARVDLWNDESSLKWWSTDECNMINGTNGAAFHPVITKKETLYMFSSDLCRSLYALYEQEVNVKGIPGYRFVPPSEVFANLTVNPANAGFCVPAGNCLGSGLLNISACKQGAPIIMSSPHFYQADEKFAKDIFGMNPKKEDHETTIDINPLTGIVIRAAKRLQVNVYLEKITAFSQTGDIKTLVYPIMFLNESVVIDEDSAKKLRAVVDMGNVVINIPFIVIGLGILMGVVFLVLMCRQRVPESTPAERQPLLTS</sequence>
<evidence type="ECO:0000256" key="6">
    <source>
        <dbReference type="ARBA" id="ARBA00023180"/>
    </source>
</evidence>
<dbReference type="InterPro" id="IPR005429">
    <property type="entry name" value="LimpII"/>
</dbReference>
<keyword evidence="5 7" id="KW-0472">Membrane</keyword>
<dbReference type="Pfam" id="PF01130">
    <property type="entry name" value="CD36"/>
    <property type="match status" value="1"/>
</dbReference>
<dbReference type="AlphaFoldDB" id="A0A6J2UVD4"/>
<dbReference type="PRINTS" id="PR01609">
    <property type="entry name" value="CD36FAMILY"/>
</dbReference>
<comment type="similarity">
    <text evidence="2">Belongs to the CD36 family.</text>
</comment>
<evidence type="ECO:0000256" key="3">
    <source>
        <dbReference type="ARBA" id="ARBA00022692"/>
    </source>
</evidence>
<dbReference type="Proteomes" id="UP000504632">
    <property type="component" value="Chromosome 3"/>
</dbReference>
<dbReference type="PANTHER" id="PTHR11923:SF112">
    <property type="entry name" value="LYSOSOME MEMBRANE PROTEIN 2"/>
    <property type="match status" value="1"/>
</dbReference>
<dbReference type="InParanoid" id="A0A6J2UVD4"/>
<evidence type="ECO:0000256" key="7">
    <source>
        <dbReference type="SAM" id="Phobius"/>
    </source>
</evidence>
<dbReference type="GeneID" id="115806494"/>
<reference evidence="9" key="1">
    <citation type="submission" date="2025-08" db="UniProtKB">
        <authorList>
            <consortium name="RefSeq"/>
        </authorList>
    </citation>
    <scope>IDENTIFICATION</scope>
</reference>
<name>A0A6J2UVD4_CHACN</name>
<dbReference type="GO" id="GO:0005044">
    <property type="term" value="F:scavenger receptor activity"/>
    <property type="evidence" value="ECO:0007669"/>
    <property type="project" value="InterPro"/>
</dbReference>
<dbReference type="PRINTS" id="PR01611">
    <property type="entry name" value="LIMPII"/>
</dbReference>
<keyword evidence="6" id="KW-0325">Glycoprotein</keyword>
<dbReference type="PANTHER" id="PTHR11923">
    <property type="entry name" value="SCAVENGER RECEPTOR CLASS B TYPE-1 SR-B1"/>
    <property type="match status" value="1"/>
</dbReference>
<evidence type="ECO:0000313" key="8">
    <source>
        <dbReference type="Proteomes" id="UP000504632"/>
    </source>
</evidence>
<evidence type="ECO:0000256" key="5">
    <source>
        <dbReference type="ARBA" id="ARBA00023136"/>
    </source>
</evidence>
<evidence type="ECO:0000256" key="1">
    <source>
        <dbReference type="ARBA" id="ARBA00004370"/>
    </source>
</evidence>
<evidence type="ECO:0000256" key="2">
    <source>
        <dbReference type="ARBA" id="ARBA00010532"/>
    </source>
</evidence>
<proteinExistence type="inferred from homology"/>
<keyword evidence="4 7" id="KW-1133">Transmembrane helix</keyword>
<evidence type="ECO:0000313" key="9">
    <source>
        <dbReference type="RefSeq" id="XP_030623081.1"/>
    </source>
</evidence>